<comment type="caution">
    <text evidence="2">The sequence shown here is derived from an EMBL/GenBank/DDBJ whole genome shotgun (WGS) entry which is preliminary data.</text>
</comment>
<gene>
    <name evidence="2" type="ORF">KDK92_17635</name>
</gene>
<evidence type="ECO:0000313" key="3">
    <source>
        <dbReference type="Proteomes" id="UP001056429"/>
    </source>
</evidence>
<proteinExistence type="predicted"/>
<reference evidence="2" key="2">
    <citation type="submission" date="2021-04" db="EMBL/GenBank/DDBJ databases">
        <authorList>
            <person name="Dong X."/>
        </authorList>
    </citation>
    <scope>NUCLEOTIDE SEQUENCE</scope>
    <source>
        <strain evidence="2">ZWT</strain>
    </source>
</reference>
<sequence length="233" mass="26939">MSKKNIVIIILVLCLIFFSILLIIRYSKDNSHEVKEVKNSNYLDEKTKAEIAKKYGLNAPTSDKSSKTTYSIGFSFDNSSKKTDQTKDVTSPKKIELLSYKGILVDDNEVFLDETNSTIKNSLEETPNVIEHSYSTSIQYSYKYFDVFFDEDDKCMEIQIINYPEIGIYYDGHNLMDFESYQAIETFFKEYDDNLTYDSTGFTSEKLGINVYCEHLNESPLNPVDAFLIFNKK</sequence>
<accession>A0A9J6P7Q6</accession>
<keyword evidence="1" id="KW-0472">Membrane</keyword>
<name>A0A9J6P7Q6_9CLOT</name>
<reference evidence="2" key="1">
    <citation type="journal article" date="2021" name="mSystems">
        <title>Bacteria and Archaea Synergistically Convert Glycine Betaine to Biogenic Methane in the Formosa Cold Seep of the South China Sea.</title>
        <authorList>
            <person name="Li L."/>
            <person name="Zhang W."/>
            <person name="Zhang S."/>
            <person name="Song L."/>
            <person name="Sun Q."/>
            <person name="Zhang H."/>
            <person name="Xiang H."/>
            <person name="Dong X."/>
        </authorList>
    </citation>
    <scope>NUCLEOTIDE SEQUENCE</scope>
    <source>
        <strain evidence="2">ZWT</strain>
    </source>
</reference>
<keyword evidence="3" id="KW-1185">Reference proteome</keyword>
<evidence type="ECO:0000256" key="1">
    <source>
        <dbReference type="SAM" id="Phobius"/>
    </source>
</evidence>
<keyword evidence="1" id="KW-1133">Transmembrane helix</keyword>
<dbReference type="Proteomes" id="UP001056429">
    <property type="component" value="Unassembled WGS sequence"/>
</dbReference>
<evidence type="ECO:0000313" key="2">
    <source>
        <dbReference type="EMBL" id="MCM1991560.1"/>
    </source>
</evidence>
<protein>
    <submittedName>
        <fullName evidence="2">Uncharacterized protein</fullName>
    </submittedName>
</protein>
<dbReference type="AlphaFoldDB" id="A0A9J6P7Q6"/>
<dbReference type="EMBL" id="JAGSOJ010000004">
    <property type="protein sequence ID" value="MCM1991560.1"/>
    <property type="molecule type" value="Genomic_DNA"/>
</dbReference>
<keyword evidence="1" id="KW-0812">Transmembrane</keyword>
<dbReference type="RefSeq" id="WP_250860686.1">
    <property type="nucleotide sequence ID" value="NZ_JAGSOJ010000004.1"/>
</dbReference>
<feature type="transmembrane region" description="Helical" evidence="1">
    <location>
        <begin position="6"/>
        <end position="24"/>
    </location>
</feature>
<organism evidence="2 3">
    <name type="scientific">Oceanirhabdus seepicola</name>
    <dbReference type="NCBI Taxonomy" id="2828781"/>
    <lineage>
        <taxon>Bacteria</taxon>
        <taxon>Bacillati</taxon>
        <taxon>Bacillota</taxon>
        <taxon>Clostridia</taxon>
        <taxon>Eubacteriales</taxon>
        <taxon>Clostridiaceae</taxon>
        <taxon>Oceanirhabdus</taxon>
    </lineage>
</organism>